<dbReference type="PANTHER" id="PTHR35862:SF1">
    <property type="entry name" value="FELS-2 PROPHAGE PROTEIN"/>
    <property type="match status" value="1"/>
</dbReference>
<keyword evidence="4" id="KW-1185">Reference proteome</keyword>
<dbReference type="Pfam" id="PF26078">
    <property type="entry name" value="Baseplate_J_M"/>
    <property type="match status" value="1"/>
</dbReference>
<gene>
    <name evidence="3" type="ORF">ACFFUV_17235</name>
</gene>
<dbReference type="Proteomes" id="UP001589645">
    <property type="component" value="Unassembled WGS sequence"/>
</dbReference>
<evidence type="ECO:0000313" key="4">
    <source>
        <dbReference type="Proteomes" id="UP001589645"/>
    </source>
</evidence>
<dbReference type="PIRSF" id="PIRSF020481">
    <property type="entry name" value="BAP"/>
    <property type="match status" value="1"/>
</dbReference>
<dbReference type="InterPro" id="IPR014507">
    <property type="entry name" value="Baseplate_assembly_J_pred"/>
</dbReference>
<evidence type="ECO:0000259" key="1">
    <source>
        <dbReference type="Pfam" id="PF26078"/>
    </source>
</evidence>
<sequence length="295" mass="32171">MSIQDLSSLPAPSLLEEISYETILSEMVDRLVSVNPEFSALVESDPAYQVLEVAAYFRMLDRQRVNEAALATLLPYASNTDLDNIGARYDVARLVISPADSSTVPPTEAELEPDTDFRRRILLALEGISVAGPTNAYYFHALSADPLIADVSATSPNPGEVLVTILSRNDNGEASQELIEIVLNALNAEDVRPLTDEVIVQSVKLVEYSVDATIYVDDSPESEPIVEEALVSLDRYINGQFRLGRSIRRSAIMASLHVTGVQNVVLTEPQEDILISKEQAGHCVQIVVSSGDLDE</sequence>
<reference evidence="3 4" key="1">
    <citation type="submission" date="2024-09" db="EMBL/GenBank/DDBJ databases">
        <authorList>
            <person name="Sun Q."/>
            <person name="Mori K."/>
        </authorList>
    </citation>
    <scope>NUCLEOTIDE SEQUENCE [LARGE SCALE GENOMIC DNA]</scope>
    <source>
        <strain evidence="3 4">CECT 8064</strain>
    </source>
</reference>
<comment type="caution">
    <text evidence="3">The sequence shown here is derived from an EMBL/GenBank/DDBJ whole genome shotgun (WGS) entry which is preliminary data.</text>
</comment>
<accession>A0ABV5HR42</accession>
<dbReference type="EMBL" id="JBHMEP010000006">
    <property type="protein sequence ID" value="MFB9136714.1"/>
    <property type="molecule type" value="Genomic_DNA"/>
</dbReference>
<feature type="domain" description="Baseplate J-like C-terminal" evidence="2">
    <location>
        <begin position="208"/>
        <end position="288"/>
    </location>
</feature>
<name>A0ABV5HR42_9VIBR</name>
<dbReference type="InterPro" id="IPR058530">
    <property type="entry name" value="Baseplate_J-like_C"/>
</dbReference>
<organism evidence="3 4">
    <name type="scientific">Vibrio olivae</name>
    <dbReference type="NCBI Taxonomy" id="1243002"/>
    <lineage>
        <taxon>Bacteria</taxon>
        <taxon>Pseudomonadati</taxon>
        <taxon>Pseudomonadota</taxon>
        <taxon>Gammaproteobacteria</taxon>
        <taxon>Vibrionales</taxon>
        <taxon>Vibrionaceae</taxon>
        <taxon>Vibrio</taxon>
    </lineage>
</organism>
<evidence type="ECO:0000259" key="2">
    <source>
        <dbReference type="Pfam" id="PF26079"/>
    </source>
</evidence>
<dbReference type="PANTHER" id="PTHR35862">
    <property type="entry name" value="FELS-2 PROPHAGE PROTEIN"/>
    <property type="match status" value="1"/>
</dbReference>
<proteinExistence type="predicted"/>
<dbReference type="InterPro" id="IPR058531">
    <property type="entry name" value="Baseplate_J_M"/>
</dbReference>
<dbReference type="RefSeq" id="WP_390195099.1">
    <property type="nucleotide sequence ID" value="NZ_JBHMEP010000006.1"/>
</dbReference>
<protein>
    <submittedName>
        <fullName evidence="3">Baseplate J/gp47 family protein</fullName>
    </submittedName>
</protein>
<dbReference type="Pfam" id="PF26079">
    <property type="entry name" value="Baseplate_J_C"/>
    <property type="match status" value="1"/>
</dbReference>
<feature type="domain" description="Baseplate J-like central" evidence="1">
    <location>
        <begin position="130"/>
        <end position="201"/>
    </location>
</feature>
<dbReference type="InterPro" id="IPR052726">
    <property type="entry name" value="Phage_Baseplate_Hub"/>
</dbReference>
<evidence type="ECO:0000313" key="3">
    <source>
        <dbReference type="EMBL" id="MFB9136714.1"/>
    </source>
</evidence>